<sequence length="287" mass="31286">MAGLELVSSSRCFDGEVRKYRHASSATGCAMTFNIFLPDCAIAGTEKVPVLLFLSGLTCTEDNMVTKGGALPHLSRERIALVAPDTSPRGAGVAGEDADWELGTGASFYVDATQEPWKANYQMTSYVQSELQQLVADNFSVNASHISIFGHSMGGHGALVLALRNPGHYQSVSAFAPICHPSTTDWGKKQFHAYLGPDTETWAAYDATELAGRYDGPPLHILVDQGGDDQFYASKQLQPGDFAAAAANNKLHIQLTMRIPPGYDHSYWFVQSFMEDHISFHAKRLRP</sequence>
<name>A0ACC1K274_9FUNG</name>
<dbReference type="EMBL" id="JANBUJ010000428">
    <property type="protein sequence ID" value="KAJ2772083.1"/>
    <property type="molecule type" value="Genomic_DNA"/>
</dbReference>
<gene>
    <name evidence="1" type="ORF">IWQ57_001919</name>
</gene>
<accession>A0ACC1K274</accession>
<evidence type="ECO:0000313" key="2">
    <source>
        <dbReference type="Proteomes" id="UP001140234"/>
    </source>
</evidence>
<keyword evidence="2" id="KW-1185">Reference proteome</keyword>
<organism evidence="1 2">
    <name type="scientific">Coemansia nantahalensis</name>
    <dbReference type="NCBI Taxonomy" id="2789366"/>
    <lineage>
        <taxon>Eukaryota</taxon>
        <taxon>Fungi</taxon>
        <taxon>Fungi incertae sedis</taxon>
        <taxon>Zoopagomycota</taxon>
        <taxon>Kickxellomycotina</taxon>
        <taxon>Kickxellomycetes</taxon>
        <taxon>Kickxellales</taxon>
        <taxon>Kickxellaceae</taxon>
        <taxon>Coemansia</taxon>
    </lineage>
</organism>
<reference evidence="1" key="1">
    <citation type="submission" date="2022-07" db="EMBL/GenBank/DDBJ databases">
        <title>Phylogenomic reconstructions and comparative analyses of Kickxellomycotina fungi.</title>
        <authorList>
            <person name="Reynolds N.K."/>
            <person name="Stajich J.E."/>
            <person name="Barry K."/>
            <person name="Grigoriev I.V."/>
            <person name="Crous P."/>
            <person name="Smith M.E."/>
        </authorList>
    </citation>
    <scope>NUCLEOTIDE SEQUENCE</scope>
    <source>
        <strain evidence="1">CBS 109366</strain>
    </source>
</reference>
<dbReference type="Proteomes" id="UP001140234">
    <property type="component" value="Unassembled WGS sequence"/>
</dbReference>
<proteinExistence type="predicted"/>
<protein>
    <submittedName>
        <fullName evidence="1">Uncharacterized protein</fullName>
    </submittedName>
</protein>
<comment type="caution">
    <text evidence="1">The sequence shown here is derived from an EMBL/GenBank/DDBJ whole genome shotgun (WGS) entry which is preliminary data.</text>
</comment>
<evidence type="ECO:0000313" key="1">
    <source>
        <dbReference type="EMBL" id="KAJ2772083.1"/>
    </source>
</evidence>